<dbReference type="Proteomes" id="UP000077755">
    <property type="component" value="Chromosome 7"/>
</dbReference>
<keyword evidence="2" id="KW-0732">Signal</keyword>
<dbReference type="AlphaFoldDB" id="A0A161ZMB2"/>
<evidence type="ECO:0000313" key="3">
    <source>
        <dbReference type="EMBL" id="KZM88472.1"/>
    </source>
</evidence>
<evidence type="ECO:0000313" key="5">
    <source>
        <dbReference type="Proteomes" id="UP000077755"/>
    </source>
</evidence>
<feature type="region of interest" description="Disordered" evidence="1">
    <location>
        <begin position="58"/>
        <end position="97"/>
    </location>
</feature>
<feature type="chain" id="PRO_5007830975" evidence="2">
    <location>
        <begin position="23"/>
        <end position="97"/>
    </location>
</feature>
<proteinExistence type="predicted"/>
<name>A0A161ZMB2_DAUCS</name>
<protein>
    <submittedName>
        <fullName evidence="3">Uncharacterized protein</fullName>
    </submittedName>
</protein>
<accession>A0A161ZMB2</accession>
<dbReference type="EMBL" id="LNRQ01000007">
    <property type="protein sequence ID" value="KZM88472.1"/>
    <property type="molecule type" value="Genomic_DNA"/>
</dbReference>
<feature type="compositionally biased region" description="Pro residues" evidence="1">
    <location>
        <begin position="64"/>
        <end position="73"/>
    </location>
</feature>
<keyword evidence="5" id="KW-1185">Reference proteome</keyword>
<evidence type="ECO:0000313" key="4">
    <source>
        <dbReference type="EMBL" id="WOH09961.1"/>
    </source>
</evidence>
<organism evidence="3">
    <name type="scientific">Daucus carota subsp. sativus</name>
    <name type="common">Carrot</name>
    <dbReference type="NCBI Taxonomy" id="79200"/>
    <lineage>
        <taxon>Eukaryota</taxon>
        <taxon>Viridiplantae</taxon>
        <taxon>Streptophyta</taxon>
        <taxon>Embryophyta</taxon>
        <taxon>Tracheophyta</taxon>
        <taxon>Spermatophyta</taxon>
        <taxon>Magnoliopsida</taxon>
        <taxon>eudicotyledons</taxon>
        <taxon>Gunneridae</taxon>
        <taxon>Pentapetalae</taxon>
        <taxon>asterids</taxon>
        <taxon>campanulids</taxon>
        <taxon>Apiales</taxon>
        <taxon>Apiaceae</taxon>
        <taxon>Apioideae</taxon>
        <taxon>Scandiceae</taxon>
        <taxon>Daucinae</taxon>
        <taxon>Daucus</taxon>
        <taxon>Daucus sect. Daucus</taxon>
    </lineage>
</organism>
<dbReference type="Gramene" id="KZM88472">
    <property type="protein sequence ID" value="KZM88472"/>
    <property type="gene ID" value="DCAR_025547"/>
</dbReference>
<evidence type="ECO:0000256" key="2">
    <source>
        <dbReference type="SAM" id="SignalP"/>
    </source>
</evidence>
<dbReference type="EMBL" id="CP093349">
    <property type="protein sequence ID" value="WOH09961.1"/>
    <property type="molecule type" value="Genomic_DNA"/>
</dbReference>
<reference evidence="4" key="2">
    <citation type="submission" date="2022-03" db="EMBL/GenBank/DDBJ databases">
        <title>Draft title - Genomic analysis of global carrot germplasm unveils the trajectory of domestication and the origin of high carotenoid orange carrot.</title>
        <authorList>
            <person name="Iorizzo M."/>
            <person name="Ellison S."/>
            <person name="Senalik D."/>
            <person name="Macko-Podgorni A."/>
            <person name="Grzebelus D."/>
            <person name="Bostan H."/>
            <person name="Rolling W."/>
            <person name="Curaba J."/>
            <person name="Simon P."/>
        </authorList>
    </citation>
    <scope>NUCLEOTIDE SEQUENCE</scope>
    <source>
        <tissue evidence="4">Leaf</tissue>
    </source>
</reference>
<feature type="signal peptide" evidence="2">
    <location>
        <begin position="1"/>
        <end position="22"/>
    </location>
</feature>
<evidence type="ECO:0000256" key="1">
    <source>
        <dbReference type="SAM" id="MobiDB-lite"/>
    </source>
</evidence>
<reference evidence="3" key="1">
    <citation type="journal article" date="2016" name="Nat. Genet.">
        <title>A high-quality carrot genome assembly provides new insights into carotenoid accumulation and asterid genome evolution.</title>
        <authorList>
            <person name="Iorizzo M."/>
            <person name="Ellison S."/>
            <person name="Senalik D."/>
            <person name="Zeng P."/>
            <person name="Satapoomin P."/>
            <person name="Huang J."/>
            <person name="Bowman M."/>
            <person name="Iovene M."/>
            <person name="Sanseverino W."/>
            <person name="Cavagnaro P."/>
            <person name="Yildiz M."/>
            <person name="Macko-Podgorni A."/>
            <person name="Moranska E."/>
            <person name="Grzebelus E."/>
            <person name="Grzebelus D."/>
            <person name="Ashrafi H."/>
            <person name="Zheng Z."/>
            <person name="Cheng S."/>
            <person name="Spooner D."/>
            <person name="Van Deynze A."/>
            <person name="Simon P."/>
        </authorList>
    </citation>
    <scope>NUCLEOTIDE SEQUENCE [LARGE SCALE GENOMIC DNA]</scope>
    <source>
        <tissue evidence="3">Leaf</tissue>
    </source>
</reference>
<sequence>MMISMIRIMSVFFLLSLLGSQARMLPGDQGIFKVSSINYYKDKSSSFVVEQVNSIMSNYGKTPRPSPPPPNPAPTKHWISKPPPRGNCRASRSIANC</sequence>
<gene>
    <name evidence="3" type="ORF">DCAR_025547</name>
    <name evidence="4" type="ORF">DCAR_0729422</name>
</gene>